<dbReference type="OrthoDB" id="412981at2759"/>
<reference evidence="3 4" key="1">
    <citation type="journal article" date="2019" name="Sci. Rep.">
        <title>Orb-weaving spider Araneus ventricosus genome elucidates the spidroin gene catalogue.</title>
        <authorList>
            <person name="Kono N."/>
            <person name="Nakamura H."/>
            <person name="Ohtoshi R."/>
            <person name="Moran D.A.P."/>
            <person name="Shinohara A."/>
            <person name="Yoshida Y."/>
            <person name="Fujiwara M."/>
            <person name="Mori M."/>
            <person name="Tomita M."/>
            <person name="Arakawa K."/>
        </authorList>
    </citation>
    <scope>NUCLEOTIDE SEQUENCE [LARGE SCALE GENOMIC DNA]</scope>
</reference>
<dbReference type="Pfam" id="PF14529">
    <property type="entry name" value="Exo_endo_phos_2"/>
    <property type="match status" value="1"/>
</dbReference>
<evidence type="ECO:0000259" key="2">
    <source>
        <dbReference type="Pfam" id="PF14529"/>
    </source>
</evidence>
<dbReference type="AlphaFoldDB" id="A0A4Y2T9U7"/>
<feature type="region of interest" description="Disordered" evidence="1">
    <location>
        <begin position="1"/>
        <end position="20"/>
    </location>
</feature>
<name>A0A4Y2T9U7_ARAVE</name>
<gene>
    <name evidence="3" type="primary">X-elementORF2_783</name>
    <name evidence="3" type="ORF">AVEN_103586_1</name>
</gene>
<dbReference type="GO" id="GO:0003964">
    <property type="term" value="F:RNA-directed DNA polymerase activity"/>
    <property type="evidence" value="ECO:0007669"/>
    <property type="project" value="UniProtKB-KW"/>
</dbReference>
<dbReference type="PANTHER" id="PTHR33273">
    <property type="entry name" value="DOMAIN-CONTAINING PROTEIN, PUTATIVE-RELATED"/>
    <property type="match status" value="1"/>
</dbReference>
<dbReference type="EMBL" id="BGPR01027160">
    <property type="protein sequence ID" value="GBN97418.1"/>
    <property type="molecule type" value="Genomic_DNA"/>
</dbReference>
<evidence type="ECO:0000313" key="4">
    <source>
        <dbReference type="Proteomes" id="UP000499080"/>
    </source>
</evidence>
<keyword evidence="3" id="KW-0808">Transferase</keyword>
<evidence type="ECO:0000313" key="3">
    <source>
        <dbReference type="EMBL" id="GBN97418.1"/>
    </source>
</evidence>
<keyword evidence="3" id="KW-0548">Nucleotidyltransferase</keyword>
<feature type="domain" description="Endonuclease/exonuclease/phosphatase" evidence="2">
    <location>
        <begin position="215"/>
        <end position="324"/>
    </location>
</feature>
<accession>A0A4Y2T9U7</accession>
<dbReference type="Proteomes" id="UP000499080">
    <property type="component" value="Unassembled WGS sequence"/>
</dbReference>
<evidence type="ECO:0000256" key="1">
    <source>
        <dbReference type="SAM" id="MobiDB-lite"/>
    </source>
</evidence>
<dbReference type="SUPFAM" id="SSF56219">
    <property type="entry name" value="DNase I-like"/>
    <property type="match status" value="1"/>
</dbReference>
<feature type="region of interest" description="Disordered" evidence="1">
    <location>
        <begin position="65"/>
        <end position="88"/>
    </location>
</feature>
<proteinExistence type="predicted"/>
<dbReference type="InterPro" id="IPR036691">
    <property type="entry name" value="Endo/exonu/phosph_ase_sf"/>
</dbReference>
<dbReference type="InterPro" id="IPR005135">
    <property type="entry name" value="Endo/exonuclease/phosphatase"/>
</dbReference>
<organism evidence="3 4">
    <name type="scientific">Araneus ventricosus</name>
    <name type="common">Orbweaver spider</name>
    <name type="synonym">Epeira ventricosa</name>
    <dbReference type="NCBI Taxonomy" id="182803"/>
    <lineage>
        <taxon>Eukaryota</taxon>
        <taxon>Metazoa</taxon>
        <taxon>Ecdysozoa</taxon>
        <taxon>Arthropoda</taxon>
        <taxon>Chelicerata</taxon>
        <taxon>Arachnida</taxon>
        <taxon>Araneae</taxon>
        <taxon>Araneomorphae</taxon>
        <taxon>Entelegynae</taxon>
        <taxon>Araneoidea</taxon>
        <taxon>Araneidae</taxon>
        <taxon>Araneus</taxon>
    </lineage>
</organism>
<feature type="compositionally biased region" description="Pro residues" evidence="1">
    <location>
        <begin position="66"/>
        <end position="76"/>
    </location>
</feature>
<keyword evidence="3" id="KW-0695">RNA-directed DNA polymerase</keyword>
<dbReference type="Gene3D" id="3.60.10.10">
    <property type="entry name" value="Endonuclease/exonuclease/phosphatase"/>
    <property type="match status" value="1"/>
</dbReference>
<comment type="caution">
    <text evidence="3">The sequence shown here is derived from an EMBL/GenBank/DDBJ whole genome shotgun (WGS) entry which is preliminary data.</text>
</comment>
<protein>
    <submittedName>
        <fullName evidence="3">Putative RNA-directed DNA polymerase from transposon X-element</fullName>
    </submittedName>
</protein>
<feature type="compositionally biased region" description="Polar residues" evidence="1">
    <location>
        <begin position="78"/>
        <end position="88"/>
    </location>
</feature>
<dbReference type="PANTHER" id="PTHR33273:SF4">
    <property type="entry name" value="ENDONUCLEASE_EXONUCLEASE_PHOSPHATASE DOMAIN-CONTAINING PROTEIN"/>
    <property type="match status" value="1"/>
</dbReference>
<keyword evidence="4" id="KW-1185">Reference proteome</keyword>
<sequence>MKCSGPHRSRECPKPKNTPPKCLHCNGPHTTNFTGCPKNPVNRRTFSEAPEYAWADSAILAKIKMPPTPSTEPKPNPATNLSQDPSNLLQMRTPNPRRFLQTYFSNDVQHDELKNNSLKLISWNAAGIKNKINQLKYILLNWKPDILDLQETHLNPGDRLKFPNYSSYQTDRLTHRGYRTAILIRNSIDHHPAPIASTTFENITIEIHLPNITPITISSIYRPPHGSISTLELNNIFNSNCKCIAVGDFNAKHKAWSSGTWNSNGTIIHDYICNNNLILLAPCEPMHLPNHSNNPSTLDFGILKNFSSGDTNFINALSSDHNLVSFEIYINVNFPTIRKIIKTTNSTKFKQIMSTLSQGTPASKTSKILTKPLRN</sequence>